<dbReference type="Proteomes" id="UP001139450">
    <property type="component" value="Unassembled WGS sequence"/>
</dbReference>
<gene>
    <name evidence="1" type="ORF">MUY27_01740</name>
</gene>
<dbReference type="InterPro" id="IPR011008">
    <property type="entry name" value="Dimeric_a/b-barrel"/>
</dbReference>
<accession>A0A9X2BA47</accession>
<dbReference type="PANTHER" id="PTHR43239:SF1">
    <property type="entry name" value="UPF0734 PROTEIN DDB_G0273871_DDB_G0273177"/>
    <property type="match status" value="1"/>
</dbReference>
<dbReference type="GO" id="GO:0016857">
    <property type="term" value="F:racemase and epimerase activity, acting on carbohydrates and derivatives"/>
    <property type="evidence" value="ECO:0007669"/>
    <property type="project" value="InterPro"/>
</dbReference>
<comment type="caution">
    <text evidence="1">The sequence shown here is derived from an EMBL/GenBank/DDBJ whole genome shotgun (WGS) entry which is preliminary data.</text>
</comment>
<reference evidence="1" key="1">
    <citation type="submission" date="2022-04" db="EMBL/GenBank/DDBJ databases">
        <title>Mucilaginibacter sp. RS28 isolated from freshwater.</title>
        <authorList>
            <person name="Ko S.-R."/>
        </authorList>
    </citation>
    <scope>NUCLEOTIDE SEQUENCE</scope>
    <source>
        <strain evidence="1">RS28</strain>
    </source>
</reference>
<dbReference type="EMBL" id="JALJEJ010000001">
    <property type="protein sequence ID" value="MCJ8208412.1"/>
    <property type="molecule type" value="Genomic_DNA"/>
</dbReference>
<dbReference type="InterPro" id="IPR008000">
    <property type="entry name" value="Rham/fucose_mutarotase"/>
</dbReference>
<sequence>MKKYCLALDLVDDPVLIAEYENWHKAGNGWAEINASIKDAGVLQMEIYRTGNRLFMIMETEDWFDFDKKAEQDYNNPKVQEWEQLMWKFQQPLPWAGEGEKWVLMDQIFVLNPSVIQP</sequence>
<dbReference type="PANTHER" id="PTHR43239">
    <property type="entry name" value="UPF0734 PROTEIN DDB_G0273871/DDB_G0273177"/>
    <property type="match status" value="1"/>
</dbReference>
<dbReference type="AlphaFoldDB" id="A0A9X2BA47"/>
<evidence type="ECO:0000313" key="1">
    <source>
        <dbReference type="EMBL" id="MCJ8208412.1"/>
    </source>
</evidence>
<name>A0A9X2BA47_9SPHI</name>
<dbReference type="RefSeq" id="WP_245128242.1">
    <property type="nucleotide sequence ID" value="NZ_JALJEJ010000001.1"/>
</dbReference>
<dbReference type="Gene3D" id="3.30.70.100">
    <property type="match status" value="1"/>
</dbReference>
<keyword evidence="2" id="KW-1185">Reference proteome</keyword>
<dbReference type="SUPFAM" id="SSF54909">
    <property type="entry name" value="Dimeric alpha+beta barrel"/>
    <property type="match status" value="1"/>
</dbReference>
<proteinExistence type="predicted"/>
<dbReference type="InterPro" id="IPR052996">
    <property type="entry name" value="Carb_Metab_Mutarotase"/>
</dbReference>
<dbReference type="Pfam" id="PF05336">
    <property type="entry name" value="rhaM"/>
    <property type="match status" value="1"/>
</dbReference>
<protein>
    <submittedName>
        <fullName evidence="1">L-rhamnose mutarotase</fullName>
    </submittedName>
</protein>
<evidence type="ECO:0000313" key="2">
    <source>
        <dbReference type="Proteomes" id="UP001139450"/>
    </source>
</evidence>
<organism evidence="1 2">
    <name type="scientific">Mucilaginibacter straminoryzae</name>
    <dbReference type="NCBI Taxonomy" id="2932774"/>
    <lineage>
        <taxon>Bacteria</taxon>
        <taxon>Pseudomonadati</taxon>
        <taxon>Bacteroidota</taxon>
        <taxon>Sphingobacteriia</taxon>
        <taxon>Sphingobacteriales</taxon>
        <taxon>Sphingobacteriaceae</taxon>
        <taxon>Mucilaginibacter</taxon>
    </lineage>
</organism>